<dbReference type="Proteomes" id="UP000199077">
    <property type="component" value="Chromosome I"/>
</dbReference>
<evidence type="ECO:0008006" key="3">
    <source>
        <dbReference type="Google" id="ProtNLM"/>
    </source>
</evidence>
<proteinExistence type="predicted"/>
<reference evidence="2" key="1">
    <citation type="submission" date="2016-10" db="EMBL/GenBank/DDBJ databases">
        <authorList>
            <person name="Varghese N."/>
            <person name="Submissions S."/>
        </authorList>
    </citation>
    <scope>NUCLEOTIDE SEQUENCE [LARGE SCALE GENOMIC DNA]</scope>
    <source>
        <strain evidence="2">DSM 22329</strain>
    </source>
</reference>
<gene>
    <name evidence="1" type="ORF">SAMN04489867_1798</name>
</gene>
<name>A0A1H0R060_9MICO</name>
<evidence type="ECO:0000313" key="2">
    <source>
        <dbReference type="Proteomes" id="UP000199077"/>
    </source>
</evidence>
<dbReference type="RefSeq" id="WP_231961515.1">
    <property type="nucleotide sequence ID" value="NZ_LT629711.1"/>
</dbReference>
<dbReference type="EMBL" id="LT629711">
    <property type="protein sequence ID" value="SDP22952.1"/>
    <property type="molecule type" value="Genomic_DNA"/>
</dbReference>
<dbReference type="STRING" id="443156.SAMN04489867_1798"/>
<dbReference type="Gene3D" id="1.10.287.1060">
    <property type="entry name" value="ESAT-6-like"/>
    <property type="match status" value="1"/>
</dbReference>
<organism evidence="1 2">
    <name type="scientific">Pedococcus dokdonensis</name>
    <dbReference type="NCBI Taxonomy" id="443156"/>
    <lineage>
        <taxon>Bacteria</taxon>
        <taxon>Bacillati</taxon>
        <taxon>Actinomycetota</taxon>
        <taxon>Actinomycetes</taxon>
        <taxon>Micrococcales</taxon>
        <taxon>Intrasporangiaceae</taxon>
        <taxon>Pedococcus</taxon>
    </lineage>
</organism>
<accession>A0A1H0R060</accession>
<dbReference type="AlphaFoldDB" id="A0A1H0R060"/>
<keyword evidence="2" id="KW-1185">Reference proteome</keyword>
<protein>
    <recommendedName>
        <fullName evidence="3">WXG100 family type VII secretion target</fullName>
    </recommendedName>
</protein>
<sequence>MSTNIQGMDVEAAFNLVRLMTTDAEQIDSLSRNLTTQLHGTTWYGNDANTFRGDWDGQYVPTLQAITNALRENATTLQRQAEDQVAASS</sequence>
<evidence type="ECO:0000313" key="1">
    <source>
        <dbReference type="EMBL" id="SDP22952.1"/>
    </source>
</evidence>